<evidence type="ECO:0000256" key="3">
    <source>
        <dbReference type="ARBA" id="ARBA00012865"/>
    </source>
</evidence>
<keyword evidence="4" id="KW-0732">Signal</keyword>
<protein>
    <recommendedName>
        <fullName evidence="3">beta-lactamase</fullName>
        <ecNumber evidence="3">3.5.2.6</ecNumber>
    </recommendedName>
</protein>
<evidence type="ECO:0000256" key="2">
    <source>
        <dbReference type="ARBA" id="ARBA00009009"/>
    </source>
</evidence>
<sequence>MKKPVHLAVNLLVLWTVLLFSTTAFSQSKKSKSQPVQTPTQPVLNIAEQRLNQELERIAKLAKGKVGLCAVHLESGQRISLNVQEKFPMASTVKVAIAVELFNKIEKGELSLRTMVELKPSDLHPGSGTLETLFAKPGVHLSVENLLELMMVISDNSATDILLNLVGGVEPVRARLKTLGIEGMSVDRTIVQLIADLQGVTLPPVEQWTVGFYDKLSETTTPESRRAAALKLEQDPRDTSTPEAMVNLLTQIYQAKALKPENRDLLLAVMERCRGGLARIKGFLPPETVVAHKTGSLNSSATDDVGIITLPGDAGHIAIAVFITSSAQPLAEREQTIAHLSRTVYDYFLFQPPVMAPAGR</sequence>
<dbReference type="InterPro" id="IPR012338">
    <property type="entry name" value="Beta-lactam/transpept-like"/>
</dbReference>
<dbReference type="Pfam" id="PF13354">
    <property type="entry name" value="Beta-lactamase2"/>
    <property type="match status" value="1"/>
</dbReference>
<dbReference type="EC" id="3.5.2.6" evidence="3"/>
<dbReference type="RefSeq" id="WP_111627246.1">
    <property type="nucleotide sequence ID" value="NZ_QLMC01000001.1"/>
</dbReference>
<dbReference type="GO" id="GO:0030655">
    <property type="term" value="P:beta-lactam antibiotic catabolic process"/>
    <property type="evidence" value="ECO:0007669"/>
    <property type="project" value="InterPro"/>
</dbReference>
<dbReference type="PRINTS" id="PR00118">
    <property type="entry name" value="BLACTAMASEA"/>
</dbReference>
<proteinExistence type="inferred from homology"/>
<comment type="catalytic activity">
    <reaction evidence="1">
        <text>a beta-lactam + H2O = a substituted beta-amino acid</text>
        <dbReference type="Rhea" id="RHEA:20401"/>
        <dbReference type="ChEBI" id="CHEBI:15377"/>
        <dbReference type="ChEBI" id="CHEBI:35627"/>
        <dbReference type="ChEBI" id="CHEBI:140347"/>
        <dbReference type="EC" id="3.5.2.6"/>
    </reaction>
</comment>
<dbReference type="PANTHER" id="PTHR35333:SF3">
    <property type="entry name" value="BETA-LACTAMASE-TYPE TRANSPEPTIDASE FOLD CONTAINING PROTEIN"/>
    <property type="match status" value="1"/>
</dbReference>
<reference evidence="6 7" key="1">
    <citation type="submission" date="2018-06" db="EMBL/GenBank/DDBJ databases">
        <title>Genomic Encyclopedia of Archaeal and Bacterial Type Strains, Phase II (KMG-II): from individual species to whole genera.</title>
        <authorList>
            <person name="Goeker M."/>
        </authorList>
    </citation>
    <scope>NUCLEOTIDE SEQUENCE [LARGE SCALE GENOMIC DNA]</scope>
    <source>
        <strain evidence="6 7">DSM 21851</strain>
    </source>
</reference>
<dbReference type="SUPFAM" id="SSF56601">
    <property type="entry name" value="beta-lactamase/transpeptidase-like"/>
    <property type="match status" value="1"/>
</dbReference>
<dbReference type="GO" id="GO:0046677">
    <property type="term" value="P:response to antibiotic"/>
    <property type="evidence" value="ECO:0007669"/>
    <property type="project" value="InterPro"/>
</dbReference>
<comment type="caution">
    <text evidence="6">The sequence shown here is derived from an EMBL/GenBank/DDBJ whole genome shotgun (WGS) entry which is preliminary data.</text>
</comment>
<dbReference type="InterPro" id="IPR045155">
    <property type="entry name" value="Beta-lactam_cat"/>
</dbReference>
<feature type="chain" id="PRO_5016278616" description="beta-lactamase" evidence="4">
    <location>
        <begin position="27"/>
        <end position="360"/>
    </location>
</feature>
<organism evidence="6 7">
    <name type="scientific">Larkinella arboricola</name>
    <dbReference type="NCBI Taxonomy" id="643671"/>
    <lineage>
        <taxon>Bacteria</taxon>
        <taxon>Pseudomonadati</taxon>
        <taxon>Bacteroidota</taxon>
        <taxon>Cytophagia</taxon>
        <taxon>Cytophagales</taxon>
        <taxon>Spirosomataceae</taxon>
        <taxon>Larkinella</taxon>
    </lineage>
</organism>
<dbReference type="OrthoDB" id="9772863at2"/>
<evidence type="ECO:0000313" key="6">
    <source>
        <dbReference type="EMBL" id="RAK03107.1"/>
    </source>
</evidence>
<feature type="domain" description="Beta-lactamase class A catalytic" evidence="5">
    <location>
        <begin position="68"/>
        <end position="322"/>
    </location>
</feature>
<evidence type="ECO:0000256" key="1">
    <source>
        <dbReference type="ARBA" id="ARBA00001526"/>
    </source>
</evidence>
<keyword evidence="7" id="KW-1185">Reference proteome</keyword>
<evidence type="ECO:0000259" key="5">
    <source>
        <dbReference type="Pfam" id="PF13354"/>
    </source>
</evidence>
<dbReference type="EMBL" id="QLMC01000001">
    <property type="protein sequence ID" value="RAK03107.1"/>
    <property type="molecule type" value="Genomic_DNA"/>
</dbReference>
<feature type="signal peptide" evidence="4">
    <location>
        <begin position="1"/>
        <end position="26"/>
    </location>
</feature>
<evidence type="ECO:0000256" key="4">
    <source>
        <dbReference type="SAM" id="SignalP"/>
    </source>
</evidence>
<dbReference type="GO" id="GO:0008800">
    <property type="term" value="F:beta-lactamase activity"/>
    <property type="evidence" value="ECO:0007669"/>
    <property type="project" value="UniProtKB-EC"/>
</dbReference>
<comment type="similarity">
    <text evidence="2">Belongs to the class-A beta-lactamase family.</text>
</comment>
<dbReference type="Proteomes" id="UP000248790">
    <property type="component" value="Unassembled WGS sequence"/>
</dbReference>
<evidence type="ECO:0000313" key="7">
    <source>
        <dbReference type="Proteomes" id="UP000248790"/>
    </source>
</evidence>
<dbReference type="PANTHER" id="PTHR35333">
    <property type="entry name" value="BETA-LACTAMASE"/>
    <property type="match status" value="1"/>
</dbReference>
<gene>
    <name evidence="6" type="ORF">LX87_01229</name>
</gene>
<dbReference type="Gene3D" id="3.40.710.10">
    <property type="entry name" value="DD-peptidase/beta-lactamase superfamily"/>
    <property type="match status" value="1"/>
</dbReference>
<dbReference type="AlphaFoldDB" id="A0A327X7X7"/>
<dbReference type="NCBIfam" id="NF033103">
    <property type="entry name" value="bla_class_A"/>
    <property type="match status" value="1"/>
</dbReference>
<name>A0A327X7X7_LARAB</name>
<accession>A0A327X7X7</accession>
<dbReference type="InterPro" id="IPR000871">
    <property type="entry name" value="Beta-lactam_class-A"/>
</dbReference>